<gene>
    <name evidence="11" type="primary">rocD</name>
    <name evidence="13" type="ORF">ACFFNY_21995</name>
</gene>
<keyword evidence="9 11" id="KW-0663">Pyridoxal phosphate</keyword>
<dbReference type="InterPro" id="IPR050103">
    <property type="entry name" value="Class-III_PLP-dep_AT"/>
</dbReference>
<dbReference type="Pfam" id="PF00202">
    <property type="entry name" value="Aminotran_3"/>
    <property type="match status" value="1"/>
</dbReference>
<sequence length="458" mass="49876">MDKKKAANVPGPTNPLIPESAECDSAADRPQTSQPIPDSLYIPPAVSSSAAEKTEQPSIPHNLQSPRDPIEQIECYGARNYNPLPVVLIRGQGVWVEDAEGKQYLDMLSSYSALNHGHRHPKIMAALQEQANRITLTSRAFHNAPLGLFYEKLAELTGKTMILPMNTGAEAVETAIKAARRWACDKKGVPDGNAEIIVCEGNFHGRTLTVTSFSTSPEYKRGFGPFTPGFRVVPFGDIQALEQAITPNTAAFLIEPIQGEAGIRVPPMGFLTEAAELCKRHQVLLMADEIQTGFGRTGKPFACDHEQVVPDVYILGKALGGGVYPISAVAADREVLGVFEPGSHGSTFGGNPLACTCAVAAMEVFWEEALSERSRVLGDYALGRLRTLNSPIVKEVRGRGLFIGIELTEPARPYCERLMTLGLLCKETHETTIRLAPPLTIARRELDWALERIEQVLV</sequence>
<dbReference type="NCBIfam" id="TIGR01885">
    <property type="entry name" value="Orn_aminotrans"/>
    <property type="match status" value="1"/>
</dbReference>
<comment type="function">
    <text evidence="11">Catalyzes the interconversion of ornithine to glutamate semialdehyde.</text>
</comment>
<evidence type="ECO:0000256" key="9">
    <source>
        <dbReference type="ARBA" id="ARBA00022898"/>
    </source>
</evidence>
<dbReference type="SUPFAM" id="SSF53383">
    <property type="entry name" value="PLP-dependent transferases"/>
    <property type="match status" value="1"/>
</dbReference>
<comment type="subcellular location">
    <subcellularLocation>
        <location evidence="11">Cytoplasm</location>
    </subcellularLocation>
</comment>
<evidence type="ECO:0000313" key="14">
    <source>
        <dbReference type="Proteomes" id="UP001589619"/>
    </source>
</evidence>
<dbReference type="InterPro" id="IPR015424">
    <property type="entry name" value="PyrdxlP-dep_Trfase"/>
</dbReference>
<evidence type="ECO:0000256" key="12">
    <source>
        <dbReference type="SAM" id="MobiDB-lite"/>
    </source>
</evidence>
<evidence type="ECO:0000256" key="1">
    <source>
        <dbReference type="ARBA" id="ARBA00001933"/>
    </source>
</evidence>
<dbReference type="EC" id="2.6.1.13" evidence="3 11"/>
<proteinExistence type="inferred from homology"/>
<dbReference type="PROSITE" id="PS00600">
    <property type="entry name" value="AA_TRANSFER_CLASS_3"/>
    <property type="match status" value="1"/>
</dbReference>
<dbReference type="InterPro" id="IPR005814">
    <property type="entry name" value="Aminotrans_3"/>
</dbReference>
<dbReference type="EMBL" id="JBHMAG010000014">
    <property type="protein sequence ID" value="MFB9754251.1"/>
    <property type="molecule type" value="Genomic_DNA"/>
</dbReference>
<evidence type="ECO:0000256" key="8">
    <source>
        <dbReference type="ARBA" id="ARBA00022679"/>
    </source>
</evidence>
<dbReference type="Proteomes" id="UP001589619">
    <property type="component" value="Unassembled WGS sequence"/>
</dbReference>
<dbReference type="PANTHER" id="PTHR11986">
    <property type="entry name" value="AMINOTRANSFERASE CLASS III"/>
    <property type="match status" value="1"/>
</dbReference>
<name>A0ABV5W1Y1_9BACL</name>
<comment type="pathway">
    <text evidence="2 11">Amino-acid biosynthesis; L-proline biosynthesis; L-glutamate 5-semialdehyde from L-ornithine: step 1/1.</text>
</comment>
<keyword evidence="7 11" id="KW-0641">Proline biosynthesis</keyword>
<evidence type="ECO:0000256" key="2">
    <source>
        <dbReference type="ARBA" id="ARBA00004998"/>
    </source>
</evidence>
<dbReference type="InterPro" id="IPR015421">
    <property type="entry name" value="PyrdxlP-dep_Trfase_major"/>
</dbReference>
<comment type="cofactor">
    <cofactor evidence="1 11">
        <name>pyridoxal 5'-phosphate</name>
        <dbReference type="ChEBI" id="CHEBI:597326"/>
    </cofactor>
</comment>
<dbReference type="InterPro" id="IPR049704">
    <property type="entry name" value="Aminotrans_3_PPA_site"/>
</dbReference>
<keyword evidence="4 11" id="KW-0963">Cytoplasm</keyword>
<keyword evidence="14" id="KW-1185">Reference proteome</keyword>
<feature type="modified residue" description="N6-(pyridoxal phosphate)lysine" evidence="11">
    <location>
        <position position="317"/>
    </location>
</feature>
<comment type="catalytic activity">
    <reaction evidence="11">
        <text>a 2-oxocarboxylate + L-ornithine = L-glutamate 5-semialdehyde + an L-alpha-amino acid</text>
        <dbReference type="Rhea" id="RHEA:13877"/>
        <dbReference type="ChEBI" id="CHEBI:35179"/>
        <dbReference type="ChEBI" id="CHEBI:46911"/>
        <dbReference type="ChEBI" id="CHEBI:58066"/>
        <dbReference type="ChEBI" id="CHEBI:59869"/>
        <dbReference type="EC" id="2.6.1.13"/>
    </reaction>
</comment>
<comment type="similarity">
    <text evidence="11">Belongs to the class-III pyridoxal-phosphate-dependent aminotransferase family. OAT subfamily.</text>
</comment>
<keyword evidence="5 11" id="KW-0032">Aminotransferase</keyword>
<feature type="compositionally biased region" description="Polar residues" evidence="12">
    <location>
        <begin position="46"/>
        <end position="65"/>
    </location>
</feature>
<dbReference type="NCBIfam" id="NF003145">
    <property type="entry name" value="PRK04073.1"/>
    <property type="match status" value="1"/>
</dbReference>
<evidence type="ECO:0000256" key="11">
    <source>
        <dbReference type="HAMAP-Rule" id="MF_01689"/>
    </source>
</evidence>
<comment type="caution">
    <text evidence="13">The sequence shown here is derived from an EMBL/GenBank/DDBJ whole genome shotgun (WGS) entry which is preliminary data.</text>
</comment>
<dbReference type="InterPro" id="IPR015422">
    <property type="entry name" value="PyrdxlP-dep_Trfase_small"/>
</dbReference>
<dbReference type="CDD" id="cd00610">
    <property type="entry name" value="OAT_like"/>
    <property type="match status" value="1"/>
</dbReference>
<evidence type="ECO:0000256" key="4">
    <source>
        <dbReference type="ARBA" id="ARBA00022490"/>
    </source>
</evidence>
<dbReference type="PANTHER" id="PTHR11986:SF18">
    <property type="entry name" value="ORNITHINE AMINOTRANSFERASE, MITOCHONDRIAL"/>
    <property type="match status" value="1"/>
</dbReference>
<accession>A0ABV5W1Y1</accession>
<reference evidence="13 14" key="1">
    <citation type="submission" date="2024-09" db="EMBL/GenBank/DDBJ databases">
        <authorList>
            <person name="Sun Q."/>
            <person name="Mori K."/>
        </authorList>
    </citation>
    <scope>NUCLEOTIDE SEQUENCE [LARGE SCALE GENOMIC DNA]</scope>
    <source>
        <strain evidence="13 14">JCM 12520</strain>
    </source>
</reference>
<evidence type="ECO:0000256" key="3">
    <source>
        <dbReference type="ARBA" id="ARBA00012924"/>
    </source>
</evidence>
<keyword evidence="6 11" id="KW-0028">Amino-acid biosynthesis</keyword>
<dbReference type="Gene3D" id="3.90.1150.10">
    <property type="entry name" value="Aspartate Aminotransferase, domain 1"/>
    <property type="match status" value="1"/>
</dbReference>
<keyword evidence="8 11" id="KW-0808">Transferase</keyword>
<protein>
    <recommendedName>
        <fullName evidence="3 11">Ornithine aminotransferase</fullName>
        <shortName evidence="11">OAT</shortName>
        <ecNumber evidence="3 11">2.6.1.13</ecNumber>
    </recommendedName>
    <alternativeName>
        <fullName evidence="10 11">Ornithine--oxo-acid aminotransferase</fullName>
    </alternativeName>
</protein>
<dbReference type="RefSeq" id="WP_344913978.1">
    <property type="nucleotide sequence ID" value="NZ_BAAAYO010000013.1"/>
</dbReference>
<feature type="region of interest" description="Disordered" evidence="12">
    <location>
        <begin position="1"/>
        <end position="67"/>
    </location>
</feature>
<evidence type="ECO:0000256" key="6">
    <source>
        <dbReference type="ARBA" id="ARBA00022605"/>
    </source>
</evidence>
<organism evidence="13 14">
    <name type="scientific">Paenibacillus hodogayensis</name>
    <dbReference type="NCBI Taxonomy" id="279208"/>
    <lineage>
        <taxon>Bacteria</taxon>
        <taxon>Bacillati</taxon>
        <taxon>Bacillota</taxon>
        <taxon>Bacilli</taxon>
        <taxon>Bacillales</taxon>
        <taxon>Paenibacillaceae</taxon>
        <taxon>Paenibacillus</taxon>
    </lineage>
</organism>
<evidence type="ECO:0000313" key="13">
    <source>
        <dbReference type="EMBL" id="MFB9754251.1"/>
    </source>
</evidence>
<evidence type="ECO:0000256" key="7">
    <source>
        <dbReference type="ARBA" id="ARBA00022650"/>
    </source>
</evidence>
<evidence type="ECO:0000256" key="10">
    <source>
        <dbReference type="ARBA" id="ARBA00030587"/>
    </source>
</evidence>
<dbReference type="HAMAP" id="MF_01689">
    <property type="entry name" value="Ornith_aminotrans_3"/>
    <property type="match status" value="1"/>
</dbReference>
<evidence type="ECO:0000256" key="5">
    <source>
        <dbReference type="ARBA" id="ARBA00022576"/>
    </source>
</evidence>
<dbReference type="InterPro" id="IPR010164">
    <property type="entry name" value="Orn_aminotrans"/>
</dbReference>
<dbReference type="PIRSF" id="PIRSF000521">
    <property type="entry name" value="Transaminase_4ab_Lys_Orn"/>
    <property type="match status" value="1"/>
</dbReference>
<dbReference type="Gene3D" id="3.40.640.10">
    <property type="entry name" value="Type I PLP-dependent aspartate aminotransferase-like (Major domain)"/>
    <property type="match status" value="1"/>
</dbReference>
<dbReference type="InterPro" id="IPR034757">
    <property type="entry name" value="Ornith_aminotrans_bact"/>
</dbReference>